<protein>
    <recommendedName>
        <fullName evidence="2">Scaffold protein Nfu/NifU N-terminal domain-containing protein</fullName>
    </recommendedName>
</protein>
<evidence type="ECO:0000313" key="7">
    <source>
        <dbReference type="Proteomes" id="UP000324907"/>
    </source>
</evidence>
<dbReference type="Gene3D" id="3.30.1370.70">
    <property type="entry name" value="Scaffold protein Nfu/NifU, N-terminal domain"/>
    <property type="match status" value="1"/>
</dbReference>
<feature type="domain" description="Scaffold protein Nfu/NifU N-terminal" evidence="2">
    <location>
        <begin position="2"/>
        <end position="91"/>
    </location>
</feature>
<accession>A0A5A8DW45</accession>
<comment type="caution">
    <text evidence="5">The sequence shown here is derived from an EMBL/GenBank/DDBJ whole genome shotgun (WGS) entry which is preliminary data.</text>
</comment>
<proteinExistence type="inferred from homology"/>
<evidence type="ECO:0000256" key="1">
    <source>
        <dbReference type="ARBA" id="ARBA00006420"/>
    </source>
</evidence>
<keyword evidence="6" id="KW-1185">Reference proteome</keyword>
<dbReference type="Proteomes" id="UP000325113">
    <property type="component" value="Unassembled WGS sequence"/>
</dbReference>
<reference evidence="6 7" key="1">
    <citation type="submission" date="2019-07" db="EMBL/GenBank/DDBJ databases">
        <title>Genomes of Cafeteria roenbergensis.</title>
        <authorList>
            <person name="Fischer M.G."/>
            <person name="Hackl T."/>
            <person name="Roman M."/>
        </authorList>
    </citation>
    <scope>NUCLEOTIDE SEQUENCE [LARGE SCALE GENOMIC DNA]</scope>
    <source>
        <strain evidence="3 6">BVI</strain>
        <strain evidence="4 8">Cflag</strain>
        <strain evidence="5 7">RCC970-E3</strain>
    </source>
</reference>
<dbReference type="GO" id="GO:0016226">
    <property type="term" value="P:iron-sulfur cluster assembly"/>
    <property type="evidence" value="ECO:0007669"/>
    <property type="project" value="InterPro"/>
</dbReference>
<name>A0A5A8DW45_CAFRO</name>
<dbReference type="Gene3D" id="3.30.300.130">
    <property type="entry name" value="Fe-S cluster assembly (FSCA)"/>
    <property type="match status" value="1"/>
</dbReference>
<dbReference type="GO" id="GO:0051536">
    <property type="term" value="F:iron-sulfur cluster binding"/>
    <property type="evidence" value="ECO:0007669"/>
    <property type="project" value="InterPro"/>
</dbReference>
<organism evidence="5 7">
    <name type="scientific">Cafeteria roenbergensis</name>
    <name type="common">Marine flagellate</name>
    <dbReference type="NCBI Taxonomy" id="33653"/>
    <lineage>
        <taxon>Eukaryota</taxon>
        <taxon>Sar</taxon>
        <taxon>Stramenopiles</taxon>
        <taxon>Bigyra</taxon>
        <taxon>Opalozoa</taxon>
        <taxon>Bicosoecida</taxon>
        <taxon>Cafeteriaceae</taxon>
        <taxon>Cafeteria</taxon>
    </lineage>
</organism>
<dbReference type="InterPro" id="IPR034904">
    <property type="entry name" value="FSCA_dom_sf"/>
</dbReference>
<dbReference type="InterPro" id="IPR014824">
    <property type="entry name" value="Nfu/NifU_N"/>
</dbReference>
<dbReference type="EMBL" id="VLTN01000013">
    <property type="protein sequence ID" value="KAA0154161.1"/>
    <property type="molecule type" value="Genomic_DNA"/>
</dbReference>
<dbReference type="InterPro" id="IPR036498">
    <property type="entry name" value="Nfu/NifU_N_sf"/>
</dbReference>
<dbReference type="SUPFAM" id="SSF110836">
    <property type="entry name" value="Hypothetical protein SAV1430"/>
    <property type="match status" value="1"/>
</dbReference>
<sequence length="221" mass="23212">METSPNMNSRIFNVSGVRVLPAHVTAGMHFGTSSEAEAAGCGLASSLLSLPTVTAVFVGPTWLSVNCVDGADWDIVGEAVQSTVARASESGPVLFEPTDGATASAGLEDADYDSEDEDVVRDILDVLDEMVRPTLQADGGDIVFLGYRDGHVRVRLAGSCEGCAQSTQTLQVGVQRMLQHYVTDVDTVEAVENTPMDMASNEAFEALERRLAAEKGGGATA</sequence>
<dbReference type="Proteomes" id="UP000323011">
    <property type="component" value="Unassembled WGS sequence"/>
</dbReference>
<dbReference type="SMART" id="SM00932">
    <property type="entry name" value="Nfu_N"/>
    <property type="match status" value="1"/>
</dbReference>
<dbReference type="OMA" id="GAYSGCP"/>
<comment type="similarity">
    <text evidence="1">Belongs to the NifU family.</text>
</comment>
<dbReference type="PANTHER" id="PTHR11178:SF1">
    <property type="entry name" value="NFU1 IRON-SULFUR CLUSTER SCAFFOLD HOMOLOG, MITOCHONDRIAL"/>
    <property type="match status" value="1"/>
</dbReference>
<evidence type="ECO:0000313" key="4">
    <source>
        <dbReference type="EMBL" id="KAA0166893.1"/>
    </source>
</evidence>
<evidence type="ECO:0000313" key="3">
    <source>
        <dbReference type="EMBL" id="KAA0154161.1"/>
    </source>
</evidence>
<gene>
    <name evidence="5" type="ORF">FNF28_02051</name>
    <name evidence="3" type="ORF">FNF29_02781</name>
    <name evidence="4" type="ORF">FNF31_01268</name>
</gene>
<dbReference type="Pfam" id="PF01106">
    <property type="entry name" value="NifU"/>
    <property type="match status" value="1"/>
</dbReference>
<evidence type="ECO:0000313" key="8">
    <source>
        <dbReference type="Proteomes" id="UP000325113"/>
    </source>
</evidence>
<evidence type="ECO:0000313" key="5">
    <source>
        <dbReference type="EMBL" id="KAA0169439.1"/>
    </source>
</evidence>
<dbReference type="AlphaFoldDB" id="A0A5A8DW45"/>
<dbReference type="EMBL" id="VLTL01000022">
    <property type="protein sequence ID" value="KAA0169439.1"/>
    <property type="molecule type" value="Genomic_DNA"/>
</dbReference>
<dbReference type="Proteomes" id="UP000324907">
    <property type="component" value="Unassembled WGS sequence"/>
</dbReference>
<dbReference type="Pfam" id="PF08712">
    <property type="entry name" value="Nfu_N"/>
    <property type="match status" value="1"/>
</dbReference>
<evidence type="ECO:0000313" key="6">
    <source>
        <dbReference type="Proteomes" id="UP000323011"/>
    </source>
</evidence>
<dbReference type="InterPro" id="IPR001075">
    <property type="entry name" value="NIF_FeS_clus_asmbl_NifU_C"/>
</dbReference>
<dbReference type="SUPFAM" id="SSF117916">
    <property type="entry name" value="Fe-S cluster assembly (FSCA) domain-like"/>
    <property type="match status" value="1"/>
</dbReference>
<dbReference type="PANTHER" id="PTHR11178">
    <property type="entry name" value="IRON-SULFUR CLUSTER SCAFFOLD PROTEIN NFU-RELATED"/>
    <property type="match status" value="1"/>
</dbReference>
<evidence type="ECO:0000259" key="2">
    <source>
        <dbReference type="SMART" id="SM00932"/>
    </source>
</evidence>
<dbReference type="GO" id="GO:0005506">
    <property type="term" value="F:iron ion binding"/>
    <property type="evidence" value="ECO:0007669"/>
    <property type="project" value="InterPro"/>
</dbReference>
<dbReference type="EMBL" id="VLTM01000007">
    <property type="protein sequence ID" value="KAA0166893.1"/>
    <property type="molecule type" value="Genomic_DNA"/>
</dbReference>